<feature type="transmembrane region" description="Helical" evidence="1">
    <location>
        <begin position="109"/>
        <end position="127"/>
    </location>
</feature>
<protein>
    <submittedName>
        <fullName evidence="3">HD-GYP domain-containing protein</fullName>
        <ecNumber evidence="3">3.1.4.-</ecNumber>
    </submittedName>
</protein>
<name>A0ABU9XL87_9BACI</name>
<dbReference type="InterPro" id="IPR037522">
    <property type="entry name" value="HD_GYP_dom"/>
</dbReference>
<keyword evidence="1" id="KW-0812">Transmembrane</keyword>
<accession>A0ABU9XL87</accession>
<dbReference type="PROSITE" id="PS51832">
    <property type="entry name" value="HD_GYP"/>
    <property type="match status" value="1"/>
</dbReference>
<keyword evidence="1" id="KW-1133">Transmembrane helix</keyword>
<dbReference type="RefSeq" id="WP_345826554.1">
    <property type="nucleotide sequence ID" value="NZ_JBDIML010000009.1"/>
</dbReference>
<dbReference type="CDD" id="cd00077">
    <property type="entry name" value="HDc"/>
    <property type="match status" value="1"/>
</dbReference>
<evidence type="ECO:0000313" key="4">
    <source>
        <dbReference type="Proteomes" id="UP001444625"/>
    </source>
</evidence>
<dbReference type="Gene3D" id="1.10.3210.10">
    <property type="entry name" value="Hypothetical protein af1432"/>
    <property type="match status" value="1"/>
</dbReference>
<dbReference type="Proteomes" id="UP001444625">
    <property type="component" value="Unassembled WGS sequence"/>
</dbReference>
<evidence type="ECO:0000256" key="1">
    <source>
        <dbReference type="SAM" id="Phobius"/>
    </source>
</evidence>
<dbReference type="InterPro" id="IPR048436">
    <property type="entry name" value="MASE12"/>
</dbReference>
<comment type="caution">
    <text evidence="3">The sequence shown here is derived from an EMBL/GenBank/DDBJ whole genome shotgun (WGS) entry which is preliminary data.</text>
</comment>
<dbReference type="GO" id="GO:0016787">
    <property type="term" value="F:hydrolase activity"/>
    <property type="evidence" value="ECO:0007669"/>
    <property type="project" value="UniProtKB-KW"/>
</dbReference>
<dbReference type="EC" id="3.1.4.-" evidence="3"/>
<sequence length="385" mass="44863">MKKTLQKSLLYEEKRAVKWFLWLFYSIFFIYDIFYIYILPEFPWDIEVVKSTNISDYLLYVVMIVLLPLSIYFIKNNKPELIKYFYFLSYTILNLARELYFYLGNDFTYSSGNLVEIYMVLFSPIFVNKKFFYLVSLGTILKYLVVGVTIHDSVVMLPLLIVVVLSFIAYIILHRFYSYMNSVKRAYDDQLEGIVKGIITTLELKDPYTRGHSERVAEYALSLAKATEKYKKEELKFFYYACLLHDIGKIHIPDYILTKPGKLTADEYNLIKMHPAVGAKAVQDVEGISDNISVILSHHERWDGSGYPEGLKGTDIPFLARVTTIADAFDAMTSSRSYRSALSIEEAYTRILNGKGTQFDPELVELFTHVFPEWKEIHTNYYHSS</sequence>
<dbReference type="EMBL" id="JBDIML010000009">
    <property type="protein sequence ID" value="MEN2769057.1"/>
    <property type="molecule type" value="Genomic_DNA"/>
</dbReference>
<feature type="transmembrane region" description="Helical" evidence="1">
    <location>
        <begin position="156"/>
        <end position="177"/>
    </location>
</feature>
<gene>
    <name evidence="3" type="ORF">ABC228_17930</name>
</gene>
<feature type="domain" description="HD-GYP" evidence="2">
    <location>
        <begin position="187"/>
        <end position="383"/>
    </location>
</feature>
<organism evidence="3 4">
    <name type="scientific">Ornithinibacillus xuwenensis</name>
    <dbReference type="NCBI Taxonomy" id="3144668"/>
    <lineage>
        <taxon>Bacteria</taxon>
        <taxon>Bacillati</taxon>
        <taxon>Bacillota</taxon>
        <taxon>Bacilli</taxon>
        <taxon>Bacillales</taxon>
        <taxon>Bacillaceae</taxon>
        <taxon>Ornithinibacillus</taxon>
    </lineage>
</organism>
<proteinExistence type="predicted"/>
<keyword evidence="3" id="KW-0378">Hydrolase</keyword>
<evidence type="ECO:0000259" key="2">
    <source>
        <dbReference type="PROSITE" id="PS51832"/>
    </source>
</evidence>
<dbReference type="InterPro" id="IPR003607">
    <property type="entry name" value="HD/PDEase_dom"/>
</dbReference>
<keyword evidence="4" id="KW-1185">Reference proteome</keyword>
<dbReference type="Pfam" id="PF20971">
    <property type="entry name" value="MASE12"/>
    <property type="match status" value="1"/>
</dbReference>
<reference evidence="3 4" key="1">
    <citation type="submission" date="2024-05" db="EMBL/GenBank/DDBJ databases">
        <authorList>
            <person name="Haq I."/>
            <person name="Ullah Z."/>
            <person name="Ahmad R."/>
            <person name="Li M."/>
            <person name="Tong Y."/>
        </authorList>
    </citation>
    <scope>NUCLEOTIDE SEQUENCE [LARGE SCALE GENOMIC DNA]</scope>
    <source>
        <strain evidence="3 4">16A2E</strain>
    </source>
</reference>
<feature type="transmembrane region" description="Helical" evidence="1">
    <location>
        <begin position="20"/>
        <end position="37"/>
    </location>
</feature>
<feature type="transmembrane region" description="Helical" evidence="1">
    <location>
        <begin position="132"/>
        <end position="150"/>
    </location>
</feature>
<keyword evidence="1" id="KW-0472">Membrane</keyword>
<dbReference type="Pfam" id="PF13487">
    <property type="entry name" value="HD_5"/>
    <property type="match status" value="1"/>
</dbReference>
<evidence type="ECO:0000313" key="3">
    <source>
        <dbReference type="EMBL" id="MEN2769057.1"/>
    </source>
</evidence>
<feature type="transmembrane region" description="Helical" evidence="1">
    <location>
        <begin position="81"/>
        <end position="103"/>
    </location>
</feature>
<dbReference type="SMART" id="SM00471">
    <property type="entry name" value="HDc"/>
    <property type="match status" value="1"/>
</dbReference>
<feature type="transmembrane region" description="Helical" evidence="1">
    <location>
        <begin position="57"/>
        <end position="74"/>
    </location>
</feature>
<dbReference type="SUPFAM" id="SSF109604">
    <property type="entry name" value="HD-domain/PDEase-like"/>
    <property type="match status" value="1"/>
</dbReference>
<dbReference type="PANTHER" id="PTHR43155">
    <property type="entry name" value="CYCLIC DI-GMP PHOSPHODIESTERASE PA4108-RELATED"/>
    <property type="match status" value="1"/>
</dbReference>